<reference evidence="2" key="1">
    <citation type="journal article" date="2017" name="Parasit. Vectors">
        <title>Sialotranscriptomics of Rhipicephalus zambeziensis reveals intricate expression profiles of secretory proteins and suggests tight temporal transcriptional regulation during blood-feeding.</title>
        <authorList>
            <person name="de Castro M.H."/>
            <person name="de Klerk D."/>
            <person name="Pienaar R."/>
            <person name="Rees D.J.G."/>
            <person name="Mans B.J."/>
        </authorList>
    </citation>
    <scope>NUCLEOTIDE SEQUENCE</scope>
    <source>
        <tissue evidence="2">Salivary glands</tissue>
    </source>
</reference>
<keyword evidence="1" id="KW-0812">Transmembrane</keyword>
<proteinExistence type="predicted"/>
<evidence type="ECO:0000313" key="2">
    <source>
        <dbReference type="EMBL" id="MAA14407.1"/>
    </source>
</evidence>
<evidence type="ECO:0000256" key="1">
    <source>
        <dbReference type="SAM" id="Phobius"/>
    </source>
</evidence>
<accession>A0A224Y9P9</accession>
<feature type="transmembrane region" description="Helical" evidence="1">
    <location>
        <begin position="6"/>
        <end position="26"/>
    </location>
</feature>
<keyword evidence="1" id="KW-0472">Membrane</keyword>
<dbReference type="EMBL" id="GFPF01003261">
    <property type="protein sequence ID" value="MAA14407.1"/>
    <property type="molecule type" value="Transcribed_RNA"/>
</dbReference>
<organism evidence="2">
    <name type="scientific">Rhipicephalus zambeziensis</name>
    <dbReference type="NCBI Taxonomy" id="60191"/>
    <lineage>
        <taxon>Eukaryota</taxon>
        <taxon>Metazoa</taxon>
        <taxon>Ecdysozoa</taxon>
        <taxon>Arthropoda</taxon>
        <taxon>Chelicerata</taxon>
        <taxon>Arachnida</taxon>
        <taxon>Acari</taxon>
        <taxon>Parasitiformes</taxon>
        <taxon>Ixodida</taxon>
        <taxon>Ixodoidea</taxon>
        <taxon>Ixodidae</taxon>
        <taxon>Rhipicephalinae</taxon>
        <taxon>Rhipicephalus</taxon>
        <taxon>Rhipicephalus</taxon>
    </lineage>
</organism>
<keyword evidence="1" id="KW-1133">Transmembrane helix</keyword>
<dbReference type="AlphaFoldDB" id="A0A224Y9P9"/>
<name>A0A224Y9P9_9ACAR</name>
<protein>
    <submittedName>
        <fullName evidence="2">Uncharacterized protein</fullName>
    </submittedName>
</protein>
<sequence length="113" mass="12990">MYETMALANFGLGISLIFLATTAPAIKIRKIPRIYGSLCNTTTQCNIGQKLACLVLKTGKLIQCIPHMESCEYYWLYYCKRPYIPRCKNEPTECKCCCGRKDGWISRILRMCF</sequence>